<keyword evidence="2" id="KW-1185">Reference proteome</keyword>
<accession>A0AAN8VFA5</accession>
<comment type="caution">
    <text evidence="1">The sequence shown here is derived from an EMBL/GenBank/DDBJ whole genome shotgun (WGS) entry which is preliminary data.</text>
</comment>
<dbReference type="AlphaFoldDB" id="A0AAN8VFA5"/>
<sequence length="110" mass="12423">MRKDRGFLYMTELDINLVIPAWFSALIKCKISSLTARREILLMARKITTEKGMVMGIVDSTHNGREETLKAAVKPGNELVKRKMAMMGDVLDAINKLETEEDALKVISRL</sequence>
<dbReference type="Proteomes" id="UP001370490">
    <property type="component" value="Unassembled WGS sequence"/>
</dbReference>
<dbReference type="Gene3D" id="3.90.226.10">
    <property type="entry name" value="2-enoyl-CoA Hydratase, Chain A, domain 1"/>
    <property type="match status" value="1"/>
</dbReference>
<protein>
    <submittedName>
        <fullName evidence="1">Uncharacterized protein</fullName>
    </submittedName>
</protein>
<dbReference type="EMBL" id="JBAMMX010000009">
    <property type="protein sequence ID" value="KAK6933205.1"/>
    <property type="molecule type" value="Genomic_DNA"/>
</dbReference>
<evidence type="ECO:0000313" key="1">
    <source>
        <dbReference type="EMBL" id="KAK6933205.1"/>
    </source>
</evidence>
<proteinExistence type="predicted"/>
<organism evidence="1 2">
    <name type="scientific">Dillenia turbinata</name>
    <dbReference type="NCBI Taxonomy" id="194707"/>
    <lineage>
        <taxon>Eukaryota</taxon>
        <taxon>Viridiplantae</taxon>
        <taxon>Streptophyta</taxon>
        <taxon>Embryophyta</taxon>
        <taxon>Tracheophyta</taxon>
        <taxon>Spermatophyta</taxon>
        <taxon>Magnoliopsida</taxon>
        <taxon>eudicotyledons</taxon>
        <taxon>Gunneridae</taxon>
        <taxon>Pentapetalae</taxon>
        <taxon>Dilleniales</taxon>
        <taxon>Dilleniaceae</taxon>
        <taxon>Dillenia</taxon>
    </lineage>
</organism>
<reference evidence="1 2" key="1">
    <citation type="submission" date="2023-12" db="EMBL/GenBank/DDBJ databases">
        <title>A high-quality genome assembly for Dillenia turbinata (Dilleniales).</title>
        <authorList>
            <person name="Chanderbali A."/>
        </authorList>
    </citation>
    <scope>NUCLEOTIDE SEQUENCE [LARGE SCALE GENOMIC DNA]</scope>
    <source>
        <strain evidence="1">LSX21</strain>
        <tissue evidence="1">Leaf</tissue>
    </source>
</reference>
<gene>
    <name evidence="1" type="ORF">RJ641_036099</name>
</gene>
<dbReference type="InterPro" id="IPR029045">
    <property type="entry name" value="ClpP/crotonase-like_dom_sf"/>
</dbReference>
<name>A0AAN8VFA5_9MAGN</name>
<evidence type="ECO:0000313" key="2">
    <source>
        <dbReference type="Proteomes" id="UP001370490"/>
    </source>
</evidence>
<dbReference type="SUPFAM" id="SSF52096">
    <property type="entry name" value="ClpP/crotonase"/>
    <property type="match status" value="1"/>
</dbReference>